<dbReference type="PANTHER" id="PTHR11358">
    <property type="entry name" value="ARGINASE/AGMATINASE"/>
    <property type="match status" value="1"/>
</dbReference>
<dbReference type="Proteomes" id="UP000316562">
    <property type="component" value="Unassembled WGS sequence"/>
</dbReference>
<dbReference type="GO" id="GO:0008783">
    <property type="term" value="F:agmatinase activity"/>
    <property type="evidence" value="ECO:0007669"/>
    <property type="project" value="UniProtKB-EC"/>
</dbReference>
<gene>
    <name evidence="6" type="primary">speB</name>
    <name evidence="6" type="ORF">EVJ46_04935</name>
</gene>
<evidence type="ECO:0000313" key="7">
    <source>
        <dbReference type="Proteomes" id="UP000316562"/>
    </source>
</evidence>
<feature type="binding site" evidence="4">
    <location>
        <position position="151"/>
    </location>
    <ligand>
        <name>Mn(2+)</name>
        <dbReference type="ChEBI" id="CHEBI:29035"/>
        <label>1</label>
    </ligand>
</feature>
<protein>
    <submittedName>
        <fullName evidence="6">Agmatinase</fullName>
        <ecNumber evidence="6">3.5.3.11</ecNumber>
    </submittedName>
</protein>
<keyword evidence="3 5" id="KW-0378">Hydrolase</keyword>
<dbReference type="NCBIfam" id="TIGR01230">
    <property type="entry name" value="agmatinase"/>
    <property type="match status" value="1"/>
</dbReference>
<feature type="binding site" evidence="4">
    <location>
        <position position="126"/>
    </location>
    <ligand>
        <name>Mn(2+)</name>
        <dbReference type="ChEBI" id="CHEBI:29035"/>
        <label>2</label>
    </ligand>
</feature>
<evidence type="ECO:0000256" key="1">
    <source>
        <dbReference type="ARBA" id="ARBA00009227"/>
    </source>
</evidence>
<dbReference type="CDD" id="cd11593">
    <property type="entry name" value="Agmatinase-like_2"/>
    <property type="match status" value="1"/>
</dbReference>
<sequence length="305" mass="34072">MNNENEFAGIQELDYCIGKSIIKTASFFNDNTSYDNSDIVILGVPMDYTASNIPGSRFAPKKLRDLSLTLESYSPILNGTIDSKFHDAGDLILPWGNLNKSLELIENVSKKMIIDGKKIVSIGGDHLITLPLVRQYVKKYDDLTVIHIDAHTDLRDEWSNETYSHATVLKRVYELIEEGNLYQFGIRSGSFEEFEFAKEHTHLFKNDVFEPLSKAIDSLKDRPIYLTIDIDILDPAFAPGTGYLEAGGISSRELLDSVYLIVSQLDLVGVDLVEVCPPTDISDRTSAIAAKLLREIIIGMGKYGK</sequence>
<evidence type="ECO:0000256" key="4">
    <source>
        <dbReference type="PIRSR" id="PIRSR036979-1"/>
    </source>
</evidence>
<dbReference type="EMBL" id="SGBC01000002">
    <property type="protein sequence ID" value="RZD16377.1"/>
    <property type="molecule type" value="Genomic_DNA"/>
</dbReference>
<feature type="binding site" evidence="4">
    <location>
        <position position="153"/>
    </location>
    <ligand>
        <name>Mn(2+)</name>
        <dbReference type="ChEBI" id="CHEBI:29035"/>
        <label>1</label>
    </ligand>
</feature>
<dbReference type="SUPFAM" id="SSF52768">
    <property type="entry name" value="Arginase/deacetylase"/>
    <property type="match status" value="1"/>
</dbReference>
<comment type="cofactor">
    <cofactor evidence="4">
        <name>Mn(2+)</name>
        <dbReference type="ChEBI" id="CHEBI:29035"/>
    </cofactor>
    <text evidence="4">Binds 2 manganese ions per subunit.</text>
</comment>
<comment type="caution">
    <text evidence="6">The sequence shown here is derived from an EMBL/GenBank/DDBJ whole genome shotgun (WGS) entry which is preliminary data.</text>
</comment>
<dbReference type="Gene3D" id="3.40.800.10">
    <property type="entry name" value="Ureohydrolase domain"/>
    <property type="match status" value="1"/>
</dbReference>
<dbReference type="GO" id="GO:0033389">
    <property type="term" value="P:putrescine biosynthetic process from arginine, via agmatine"/>
    <property type="evidence" value="ECO:0007669"/>
    <property type="project" value="TreeGrafter"/>
</dbReference>
<accession>A0A519BGI2</accession>
<feature type="binding site" evidence="4">
    <location>
        <position position="231"/>
    </location>
    <ligand>
        <name>Mn(2+)</name>
        <dbReference type="ChEBI" id="CHEBI:29035"/>
        <label>1</label>
    </ligand>
</feature>
<dbReference type="PIRSF" id="PIRSF036979">
    <property type="entry name" value="Arginase"/>
    <property type="match status" value="1"/>
</dbReference>
<reference evidence="6 7" key="1">
    <citation type="journal article" date="2019" name="ISME J.">
        <title>Insights into ecological role of a new deltaproteobacterial order Candidatus Acidulodesulfobacterales by metagenomics and metatranscriptomics.</title>
        <authorList>
            <person name="Tan S."/>
            <person name="Liu J."/>
            <person name="Fang Y."/>
            <person name="Hedlund B.P."/>
            <person name="Lian Z.H."/>
            <person name="Huang L.Y."/>
            <person name="Li J.T."/>
            <person name="Huang L.N."/>
            <person name="Li W.J."/>
            <person name="Jiang H.C."/>
            <person name="Dong H.L."/>
            <person name="Shu W.S."/>
        </authorList>
    </citation>
    <scope>NUCLEOTIDE SEQUENCE [LARGE SCALE GENOMIC DNA]</scope>
    <source>
        <strain evidence="6">AP2</strain>
    </source>
</reference>
<keyword evidence="2 4" id="KW-0479">Metal-binding</keyword>
<keyword evidence="4" id="KW-0464">Manganese</keyword>
<feature type="binding site" evidence="4">
    <location>
        <position position="149"/>
    </location>
    <ligand>
        <name>Mn(2+)</name>
        <dbReference type="ChEBI" id="CHEBI:29035"/>
        <label>1</label>
    </ligand>
</feature>
<dbReference type="InterPro" id="IPR005925">
    <property type="entry name" value="Agmatinase-rel"/>
</dbReference>
<dbReference type="PANTHER" id="PTHR11358:SF26">
    <property type="entry name" value="GUANIDINO ACID HYDROLASE, MITOCHONDRIAL"/>
    <property type="match status" value="1"/>
</dbReference>
<evidence type="ECO:0000256" key="5">
    <source>
        <dbReference type="RuleBase" id="RU003684"/>
    </source>
</evidence>
<dbReference type="PROSITE" id="PS01053">
    <property type="entry name" value="ARGINASE_1"/>
    <property type="match status" value="1"/>
</dbReference>
<dbReference type="EC" id="3.5.3.11" evidence="6"/>
<dbReference type="InterPro" id="IPR023696">
    <property type="entry name" value="Ureohydrolase_dom_sf"/>
</dbReference>
<dbReference type="InterPro" id="IPR006035">
    <property type="entry name" value="Ureohydrolase"/>
</dbReference>
<feature type="binding site" evidence="4">
    <location>
        <position position="229"/>
    </location>
    <ligand>
        <name>Mn(2+)</name>
        <dbReference type="ChEBI" id="CHEBI:29035"/>
        <label>1</label>
    </ligand>
</feature>
<name>A0A519BGI2_ACIG2</name>
<dbReference type="GO" id="GO:0046872">
    <property type="term" value="F:metal ion binding"/>
    <property type="evidence" value="ECO:0007669"/>
    <property type="project" value="UniProtKB-KW"/>
</dbReference>
<organism evidence="6 7">
    <name type="scientific">Acididesulfobacter guangdongensis</name>
    <dbReference type="NCBI Taxonomy" id="2597225"/>
    <lineage>
        <taxon>Bacteria</taxon>
        <taxon>Deltaproteobacteria</taxon>
        <taxon>Candidatus Acidulodesulfobacterales</taxon>
        <taxon>Candidatus Acididesulfobacter</taxon>
    </lineage>
</organism>
<dbReference type="InterPro" id="IPR020855">
    <property type="entry name" value="Ureohydrolase_Mn_BS"/>
</dbReference>
<evidence type="ECO:0000256" key="2">
    <source>
        <dbReference type="ARBA" id="ARBA00022723"/>
    </source>
</evidence>
<dbReference type="AlphaFoldDB" id="A0A519BGI2"/>
<proteinExistence type="inferred from homology"/>
<evidence type="ECO:0000256" key="3">
    <source>
        <dbReference type="ARBA" id="ARBA00022801"/>
    </source>
</evidence>
<dbReference type="PROSITE" id="PS51409">
    <property type="entry name" value="ARGINASE_2"/>
    <property type="match status" value="1"/>
</dbReference>
<evidence type="ECO:0000313" key="6">
    <source>
        <dbReference type="EMBL" id="RZD16377.1"/>
    </source>
</evidence>
<comment type="similarity">
    <text evidence="1">Belongs to the arginase family. Agmatinase subfamily.</text>
</comment>
<dbReference type="Pfam" id="PF00491">
    <property type="entry name" value="Arginase"/>
    <property type="match status" value="1"/>
</dbReference>